<gene>
    <name evidence="18" type="ORF">MSEDJ_58630</name>
</gene>
<feature type="domain" description="4Fe-4S ferredoxin-type" evidence="17">
    <location>
        <begin position="177"/>
        <end position="212"/>
    </location>
</feature>
<evidence type="ECO:0000256" key="1">
    <source>
        <dbReference type="ARBA" id="ARBA00001974"/>
    </source>
</evidence>
<feature type="domain" description="Rhodanese" evidence="16">
    <location>
        <begin position="15"/>
        <end position="52"/>
    </location>
</feature>
<dbReference type="InterPro" id="IPR036188">
    <property type="entry name" value="FAD/NAD-bd_sf"/>
</dbReference>
<evidence type="ECO:0000256" key="4">
    <source>
        <dbReference type="ARBA" id="ARBA00022630"/>
    </source>
</evidence>
<evidence type="ECO:0000259" key="16">
    <source>
        <dbReference type="PROSITE" id="PS50206"/>
    </source>
</evidence>
<dbReference type="EC" id="1.1.3.6" evidence="13"/>
<dbReference type="PROSITE" id="PS50206">
    <property type="entry name" value="RHODANESE_3"/>
    <property type="match status" value="1"/>
</dbReference>
<dbReference type="InterPro" id="IPR001763">
    <property type="entry name" value="Rhodanese-like_dom"/>
</dbReference>
<sequence length="530" mass="56503">MTAHASDRLDWLIVGSGFGGSVAALRLAEKGYDVAVLEQGREFSDADFARTAYDVGRLLWGPGLGLKGILALTPLRHVSVLSGVGVGGGSLVYGNTLYVPHSDDFYRHPQWAGLADWRAVLAPHFATAQRMLGAVTCRADGPSEQMMRSVAAELGVAAGHHPTEVGVFLGTPGVTVTDPYFDGAGPDRTGCVNCGQCMLGCRHGAKNTLVKNYLHLARGHGARIRAERTVTDIAPAGRADGSDGYVVTSVRTGRRFRRDRRRDVTAGVVLAGGALGTTRLLHTMRDSGSLPRLSERVGDVVRTNSEAIVAATTLRRDADLIADIAITSSVHPDEQTHFTNNTYGLGGDPLGLIFGPLTGGRGRPVKFLWEIVRHPRRWLNPVRIRGWSRRTVIFTVMQSVDSSLRLRPARFGRRLVTERSHGPAPSSYLPIANEVAQRAARIIGGYPQSSIAESLLGAPTTAHILGGAVIGTTAGEGVVDRYRRAFGYENLLITDGSTMPANVGVNPSLTITAMAEEALSHVPPKPAGPS</sequence>
<dbReference type="InterPro" id="IPR052542">
    <property type="entry name" value="Cholesterol_Oxidase"/>
</dbReference>
<keyword evidence="4" id="KW-0285">Flavoprotein</keyword>
<evidence type="ECO:0000256" key="6">
    <source>
        <dbReference type="ARBA" id="ARBA00023002"/>
    </source>
</evidence>
<evidence type="ECO:0000256" key="3">
    <source>
        <dbReference type="ARBA" id="ARBA00022548"/>
    </source>
</evidence>
<dbReference type="PANTHER" id="PTHR47470:SF1">
    <property type="entry name" value="FAD-DEPENDENT OXIDOREDUCTASE 2 FAD BINDING DOMAIN-CONTAINING PROTEIN"/>
    <property type="match status" value="1"/>
</dbReference>
<evidence type="ECO:0000256" key="13">
    <source>
        <dbReference type="ARBA" id="ARBA00049723"/>
    </source>
</evidence>
<evidence type="ECO:0000313" key="19">
    <source>
        <dbReference type="Proteomes" id="UP000467193"/>
    </source>
</evidence>
<evidence type="ECO:0000256" key="15">
    <source>
        <dbReference type="ARBA" id="ARBA00049778"/>
    </source>
</evidence>
<comment type="pathway">
    <text evidence="12">Steroid metabolism; cholesterol degradation.</text>
</comment>
<name>A0A7I7R0M4_9MYCO</name>
<dbReference type="PROSITE" id="PS51379">
    <property type="entry name" value="4FE4S_FER_2"/>
    <property type="match status" value="1"/>
</dbReference>
<evidence type="ECO:0000256" key="7">
    <source>
        <dbReference type="ARBA" id="ARBA00023098"/>
    </source>
</evidence>
<dbReference type="GO" id="GO:0004769">
    <property type="term" value="F:steroid Delta-isomerase activity"/>
    <property type="evidence" value="ECO:0007669"/>
    <property type="project" value="UniProtKB-EC"/>
</dbReference>
<proteinExistence type="inferred from homology"/>
<protein>
    <recommendedName>
        <fullName evidence="14">Cholesterol oxidase</fullName>
        <ecNumber evidence="13">1.1.3.6</ecNumber>
        <ecNumber evidence="11">5.3.3.1</ecNumber>
    </recommendedName>
    <alternativeName>
        <fullName evidence="15">Cholesterol isomerase</fullName>
    </alternativeName>
</protein>
<dbReference type="RefSeq" id="WP_163801202.1">
    <property type="nucleotide sequence ID" value="NZ_AP022588.1"/>
</dbReference>
<accession>A0A7I7R0M4</accession>
<dbReference type="Pfam" id="PF05199">
    <property type="entry name" value="GMC_oxred_C"/>
    <property type="match status" value="1"/>
</dbReference>
<organism evidence="18 19">
    <name type="scientific">Mycolicibacterium sediminis</name>
    <dbReference type="NCBI Taxonomy" id="1286180"/>
    <lineage>
        <taxon>Bacteria</taxon>
        <taxon>Bacillati</taxon>
        <taxon>Actinomycetota</taxon>
        <taxon>Actinomycetes</taxon>
        <taxon>Mycobacteriales</taxon>
        <taxon>Mycobacteriaceae</taxon>
        <taxon>Mycolicibacterium</taxon>
    </lineage>
</organism>
<evidence type="ECO:0000256" key="5">
    <source>
        <dbReference type="ARBA" id="ARBA00022827"/>
    </source>
</evidence>
<reference evidence="18 19" key="1">
    <citation type="journal article" date="2019" name="Emerg. Microbes Infect.">
        <title>Comprehensive subspecies identification of 175 nontuberculous mycobacteria species based on 7547 genomic profiles.</title>
        <authorList>
            <person name="Matsumoto Y."/>
            <person name="Kinjo T."/>
            <person name="Motooka D."/>
            <person name="Nabeya D."/>
            <person name="Jung N."/>
            <person name="Uechi K."/>
            <person name="Horii T."/>
            <person name="Iida T."/>
            <person name="Fujita J."/>
            <person name="Nakamura S."/>
        </authorList>
    </citation>
    <scope>NUCLEOTIDE SEQUENCE [LARGE SCALE GENOMIC DNA]</scope>
    <source>
        <strain evidence="18 19">JCM 17899</strain>
    </source>
</reference>
<dbReference type="Gene3D" id="3.50.50.60">
    <property type="entry name" value="FAD/NAD(P)-binding domain"/>
    <property type="match status" value="3"/>
</dbReference>
<keyword evidence="5" id="KW-0274">FAD</keyword>
<evidence type="ECO:0000256" key="2">
    <source>
        <dbReference type="ARBA" id="ARBA00010790"/>
    </source>
</evidence>
<keyword evidence="10" id="KW-0413">Isomerase</keyword>
<keyword evidence="6" id="KW-0560">Oxidoreductase</keyword>
<dbReference type="EMBL" id="AP022588">
    <property type="protein sequence ID" value="BBY31767.1"/>
    <property type="molecule type" value="Genomic_DNA"/>
</dbReference>
<evidence type="ECO:0000256" key="11">
    <source>
        <dbReference type="ARBA" id="ARBA00038856"/>
    </source>
</evidence>
<dbReference type="GO" id="GO:0016995">
    <property type="term" value="F:cholesterol oxidase activity"/>
    <property type="evidence" value="ECO:0007669"/>
    <property type="project" value="UniProtKB-EC"/>
</dbReference>
<dbReference type="InterPro" id="IPR006076">
    <property type="entry name" value="FAD-dep_OxRdtase"/>
</dbReference>
<dbReference type="Proteomes" id="UP000467193">
    <property type="component" value="Chromosome"/>
</dbReference>
<dbReference type="InterPro" id="IPR007867">
    <property type="entry name" value="GMC_OxRtase_C"/>
</dbReference>
<evidence type="ECO:0000259" key="17">
    <source>
        <dbReference type="PROSITE" id="PS51379"/>
    </source>
</evidence>
<keyword evidence="19" id="KW-1185">Reference proteome</keyword>
<dbReference type="EC" id="5.3.3.1" evidence="11"/>
<dbReference type="SUPFAM" id="SSF51905">
    <property type="entry name" value="FAD/NAD(P)-binding domain"/>
    <property type="match status" value="1"/>
</dbReference>
<evidence type="ECO:0000256" key="8">
    <source>
        <dbReference type="ARBA" id="ARBA00023166"/>
    </source>
</evidence>
<evidence type="ECO:0000256" key="14">
    <source>
        <dbReference type="ARBA" id="ARBA00049744"/>
    </source>
</evidence>
<evidence type="ECO:0000313" key="18">
    <source>
        <dbReference type="EMBL" id="BBY31767.1"/>
    </source>
</evidence>
<dbReference type="InterPro" id="IPR017896">
    <property type="entry name" value="4Fe4S_Fe-S-bd"/>
</dbReference>
<dbReference type="PANTHER" id="PTHR47470">
    <property type="entry name" value="CHOLESTEROL OXIDASE"/>
    <property type="match status" value="1"/>
</dbReference>
<keyword evidence="7" id="KW-0443">Lipid metabolism</keyword>
<evidence type="ECO:0000256" key="10">
    <source>
        <dbReference type="ARBA" id="ARBA00023235"/>
    </source>
</evidence>
<comment type="similarity">
    <text evidence="2">Belongs to the GMC oxidoreductase family.</text>
</comment>
<keyword evidence="9" id="KW-0753">Steroid metabolism</keyword>
<dbReference type="PRINTS" id="PR00411">
    <property type="entry name" value="PNDRDTASEI"/>
</dbReference>
<dbReference type="Pfam" id="PF01266">
    <property type="entry name" value="DAO"/>
    <property type="match status" value="1"/>
</dbReference>
<dbReference type="AlphaFoldDB" id="A0A7I7R0M4"/>
<evidence type="ECO:0000256" key="9">
    <source>
        <dbReference type="ARBA" id="ARBA00023221"/>
    </source>
</evidence>
<comment type="cofactor">
    <cofactor evidence="1">
        <name>FAD</name>
        <dbReference type="ChEBI" id="CHEBI:57692"/>
    </cofactor>
</comment>
<evidence type="ECO:0000256" key="12">
    <source>
        <dbReference type="ARBA" id="ARBA00049645"/>
    </source>
</evidence>
<dbReference type="KEGG" id="msei:MSEDJ_58630"/>
<keyword evidence="8" id="KW-1207">Sterol metabolism</keyword>
<dbReference type="GO" id="GO:0008203">
    <property type="term" value="P:cholesterol metabolic process"/>
    <property type="evidence" value="ECO:0007669"/>
    <property type="project" value="UniProtKB-KW"/>
</dbReference>
<keyword evidence="3" id="KW-0153">Cholesterol metabolism</keyword>